<dbReference type="Gene3D" id="3.10.20.310">
    <property type="entry name" value="membrane protein fhac"/>
    <property type="match status" value="1"/>
</dbReference>
<name>A0ABT8F3P5_9BACT</name>
<sequence length="480" mass="56553">MLSTIIAVLLSFQVVSGPDSIPPFQPSVPVKVVGDSIKEEFVRIQRVIIVGNTKTREQIIKREFDFEVGSTYLRSELLKTLQKDKSKIFNTRLFVSVDVRLIDLSPGQVEVLVDVSERWYFFPSPIFKLADRNFNDWWQNQNANLNRVEYGVRLQQDNLRGMNEKLRVMGQFGFTRQFAVGYLFPYINKKQTLGLSFNFGYSENYSIAYRSLNNKLQFVRDDKIVRNTYMGNFAFTFREAFYNTHYVQLEYMNNWVSDTISTLNPDYFLDGRNTQEYLRFRYEFKRDLRDIAAYPLSGFLLHFRFRNYGLGLSKDISKTDFEASFDRYLRLKHNFFVSFSSTASYSIPKRIPYNEFQGLGFNQNYLRGYELYVMEGHGYGLLKSNIKYRLLNGKLNLGKFMPLEQFRTVPYGLFLKAYIDQGYVLNRLPYPGNERLMNTYLIGYGLGIDYVSFYDAVIRFEFSQNRMGERGFFLHFKADL</sequence>
<dbReference type="Gene3D" id="2.40.160.50">
    <property type="entry name" value="membrane protein fhac: a member of the omp85/tpsb transporter family"/>
    <property type="match status" value="1"/>
</dbReference>
<comment type="caution">
    <text evidence="4">The sequence shown here is derived from an EMBL/GenBank/DDBJ whole genome shotgun (WGS) entry which is preliminary data.</text>
</comment>
<dbReference type="RefSeq" id="WP_320003418.1">
    <property type="nucleotide sequence ID" value="NZ_JAUHJS010000002.1"/>
</dbReference>
<evidence type="ECO:0000256" key="1">
    <source>
        <dbReference type="ARBA" id="ARBA00004370"/>
    </source>
</evidence>
<evidence type="ECO:0000313" key="4">
    <source>
        <dbReference type="EMBL" id="MDN4164894.1"/>
    </source>
</evidence>
<dbReference type="InterPro" id="IPR000184">
    <property type="entry name" value="Bac_surfAg_D15"/>
</dbReference>
<dbReference type="InterPro" id="IPR034746">
    <property type="entry name" value="POTRA"/>
</dbReference>
<protein>
    <submittedName>
        <fullName evidence="4">BamA/TamA family outer membrane protein</fullName>
    </submittedName>
</protein>
<keyword evidence="5" id="KW-1185">Reference proteome</keyword>
<proteinExistence type="predicted"/>
<dbReference type="InterPro" id="IPR010827">
    <property type="entry name" value="BamA/TamA_POTRA"/>
</dbReference>
<dbReference type="Pfam" id="PF07244">
    <property type="entry name" value="POTRA"/>
    <property type="match status" value="1"/>
</dbReference>
<evidence type="ECO:0000259" key="3">
    <source>
        <dbReference type="PROSITE" id="PS51779"/>
    </source>
</evidence>
<organism evidence="4 5">
    <name type="scientific">Shiella aurantiaca</name>
    <dbReference type="NCBI Taxonomy" id="3058365"/>
    <lineage>
        <taxon>Bacteria</taxon>
        <taxon>Pseudomonadati</taxon>
        <taxon>Bacteroidota</taxon>
        <taxon>Cytophagia</taxon>
        <taxon>Cytophagales</taxon>
        <taxon>Shiellaceae</taxon>
        <taxon>Shiella</taxon>
    </lineage>
</organism>
<evidence type="ECO:0000313" key="5">
    <source>
        <dbReference type="Proteomes" id="UP001168552"/>
    </source>
</evidence>
<gene>
    <name evidence="4" type="ORF">QWY31_05240</name>
</gene>
<dbReference type="EMBL" id="JAUHJS010000002">
    <property type="protein sequence ID" value="MDN4164894.1"/>
    <property type="molecule type" value="Genomic_DNA"/>
</dbReference>
<feature type="domain" description="POTRA" evidence="3">
    <location>
        <begin position="42"/>
        <end position="118"/>
    </location>
</feature>
<dbReference type="Proteomes" id="UP001168552">
    <property type="component" value="Unassembled WGS sequence"/>
</dbReference>
<comment type="subcellular location">
    <subcellularLocation>
        <location evidence="1">Membrane</location>
    </subcellularLocation>
</comment>
<accession>A0ABT8F3P5</accession>
<dbReference type="Pfam" id="PF01103">
    <property type="entry name" value="Omp85"/>
    <property type="match status" value="1"/>
</dbReference>
<reference evidence="4" key="1">
    <citation type="submission" date="2023-06" db="EMBL/GenBank/DDBJ databases">
        <title>Cytophagales bacterium Strain LB-30, isolated from soil.</title>
        <authorList>
            <person name="Liu B."/>
        </authorList>
    </citation>
    <scope>NUCLEOTIDE SEQUENCE</scope>
    <source>
        <strain evidence="4">LB-30</strain>
    </source>
</reference>
<keyword evidence="2" id="KW-0472">Membrane</keyword>
<evidence type="ECO:0000256" key="2">
    <source>
        <dbReference type="ARBA" id="ARBA00023136"/>
    </source>
</evidence>
<dbReference type="PROSITE" id="PS51779">
    <property type="entry name" value="POTRA"/>
    <property type="match status" value="1"/>
</dbReference>